<evidence type="ECO:0000313" key="3">
    <source>
        <dbReference type="Proteomes" id="UP001595859"/>
    </source>
</evidence>
<keyword evidence="3" id="KW-1185">Reference proteome</keyword>
<sequence length="133" mass="15032">MDYQLASPEFYLGDPAPAYRALRHRSPVHWTDANGGFWAISRYEDVRCIGARPQLFSWEWTMTEPVHDQTKRAEAIPDATLTPGQFGQPIRPCRHGYTDVDDGGRGHRVGVPAQQQTTHRETKPENGSVTNSR</sequence>
<dbReference type="EMBL" id="JBHSIS010000009">
    <property type="protein sequence ID" value="MFC4856052.1"/>
    <property type="molecule type" value="Genomic_DNA"/>
</dbReference>
<feature type="compositionally biased region" description="Basic and acidic residues" evidence="1">
    <location>
        <begin position="96"/>
        <end position="105"/>
    </location>
</feature>
<feature type="region of interest" description="Disordered" evidence="1">
    <location>
        <begin position="77"/>
        <end position="133"/>
    </location>
</feature>
<evidence type="ECO:0000313" key="2">
    <source>
        <dbReference type="EMBL" id="MFC4856052.1"/>
    </source>
</evidence>
<name>A0ABV9S6C1_9PSEU</name>
<organism evidence="2 3">
    <name type="scientific">Actinophytocola glycyrrhizae</name>
    <dbReference type="NCBI Taxonomy" id="2044873"/>
    <lineage>
        <taxon>Bacteria</taxon>
        <taxon>Bacillati</taxon>
        <taxon>Actinomycetota</taxon>
        <taxon>Actinomycetes</taxon>
        <taxon>Pseudonocardiales</taxon>
        <taxon>Pseudonocardiaceae</taxon>
    </lineage>
</organism>
<dbReference type="Gene3D" id="1.10.630.10">
    <property type="entry name" value="Cytochrome P450"/>
    <property type="match status" value="1"/>
</dbReference>
<accession>A0ABV9S6C1</accession>
<gene>
    <name evidence="2" type="ORF">ACFPCV_21310</name>
</gene>
<evidence type="ECO:0008006" key="4">
    <source>
        <dbReference type="Google" id="ProtNLM"/>
    </source>
</evidence>
<reference evidence="3" key="1">
    <citation type="journal article" date="2019" name="Int. J. Syst. Evol. Microbiol.">
        <title>The Global Catalogue of Microorganisms (GCM) 10K type strain sequencing project: providing services to taxonomists for standard genome sequencing and annotation.</title>
        <authorList>
            <consortium name="The Broad Institute Genomics Platform"/>
            <consortium name="The Broad Institute Genome Sequencing Center for Infectious Disease"/>
            <person name="Wu L."/>
            <person name="Ma J."/>
        </authorList>
    </citation>
    <scope>NUCLEOTIDE SEQUENCE [LARGE SCALE GENOMIC DNA]</scope>
    <source>
        <strain evidence="3">ZS-22-S1</strain>
    </source>
</reference>
<dbReference type="InterPro" id="IPR036396">
    <property type="entry name" value="Cyt_P450_sf"/>
</dbReference>
<dbReference type="Proteomes" id="UP001595859">
    <property type="component" value="Unassembled WGS sequence"/>
</dbReference>
<comment type="caution">
    <text evidence="2">The sequence shown here is derived from an EMBL/GenBank/DDBJ whole genome shotgun (WGS) entry which is preliminary data.</text>
</comment>
<dbReference type="RefSeq" id="WP_378058016.1">
    <property type="nucleotide sequence ID" value="NZ_JBHSIS010000009.1"/>
</dbReference>
<proteinExistence type="predicted"/>
<protein>
    <recommendedName>
        <fullName evidence="4">Cytochrome P450</fullName>
    </recommendedName>
</protein>
<evidence type="ECO:0000256" key="1">
    <source>
        <dbReference type="SAM" id="MobiDB-lite"/>
    </source>
</evidence>